<dbReference type="Proteomes" id="UP001218362">
    <property type="component" value="Chromosome"/>
</dbReference>
<organism evidence="3 4">
    <name type="scientific">Candidatus Andeanibacterium colombiense</name>
    <dbReference type="NCBI Taxonomy" id="3121345"/>
    <lineage>
        <taxon>Bacteria</taxon>
        <taxon>Pseudomonadati</taxon>
        <taxon>Pseudomonadota</taxon>
        <taxon>Alphaproteobacteria</taxon>
        <taxon>Sphingomonadales</taxon>
        <taxon>Sphingomonadaceae</taxon>
        <taxon>Candidatus Andeanibacterium</taxon>
    </lineage>
</organism>
<gene>
    <name evidence="3" type="ORF">P0Y56_16075</name>
</gene>
<protein>
    <submittedName>
        <fullName evidence="3">Nuclear transport factor 2 family protein</fullName>
    </submittedName>
</protein>
<keyword evidence="1" id="KW-0732">Signal</keyword>
<evidence type="ECO:0000256" key="1">
    <source>
        <dbReference type="SAM" id="SignalP"/>
    </source>
</evidence>
<dbReference type="InterPro" id="IPR037401">
    <property type="entry name" value="SnoaL-like"/>
</dbReference>
<dbReference type="Gene3D" id="3.10.450.50">
    <property type="match status" value="1"/>
</dbReference>
<feature type="chain" id="PRO_5042500085" evidence="1">
    <location>
        <begin position="21"/>
        <end position="181"/>
    </location>
</feature>
<evidence type="ECO:0000313" key="4">
    <source>
        <dbReference type="Proteomes" id="UP001218362"/>
    </source>
</evidence>
<name>A0AAJ5X6H5_9SPHN</name>
<sequence length="181" mass="19345">MRSLISPLVLIAALALPAAACGAADAKPAPASAQAPLSDVEIAAIQQLCETASFKYALALDAKDPDALAQAFSADGVWEVLGNRMAGRDAIRTYWKTRTADWAPDHGRLHSIANQAIDVIDRDHARGISKVAIYFFSTTDGNNTSLAPTLIAQNNDEYVRTAEGWKLSRRSIVRIANVGAK</sequence>
<dbReference type="AlphaFoldDB" id="A0AAJ5X6H5"/>
<proteinExistence type="predicted"/>
<dbReference type="InterPro" id="IPR032710">
    <property type="entry name" value="NTF2-like_dom_sf"/>
</dbReference>
<accession>A0AAJ5X6H5</accession>
<evidence type="ECO:0000313" key="3">
    <source>
        <dbReference type="EMBL" id="WEK46503.1"/>
    </source>
</evidence>
<dbReference type="CDD" id="cd00531">
    <property type="entry name" value="NTF2_like"/>
    <property type="match status" value="1"/>
</dbReference>
<dbReference type="SUPFAM" id="SSF54427">
    <property type="entry name" value="NTF2-like"/>
    <property type="match status" value="1"/>
</dbReference>
<feature type="signal peptide" evidence="1">
    <location>
        <begin position="1"/>
        <end position="20"/>
    </location>
</feature>
<dbReference type="Pfam" id="PF13577">
    <property type="entry name" value="SnoaL_4"/>
    <property type="match status" value="1"/>
</dbReference>
<dbReference type="EMBL" id="CP119316">
    <property type="protein sequence ID" value="WEK46503.1"/>
    <property type="molecule type" value="Genomic_DNA"/>
</dbReference>
<evidence type="ECO:0000259" key="2">
    <source>
        <dbReference type="Pfam" id="PF13577"/>
    </source>
</evidence>
<reference evidence="3" key="1">
    <citation type="submission" date="2023-03" db="EMBL/GenBank/DDBJ databases">
        <title>Andean soil-derived lignocellulolytic bacterial consortium as a source of novel taxa and putative plastic-active enzymes.</title>
        <authorList>
            <person name="Diaz-Garcia L."/>
            <person name="Chuvochina M."/>
            <person name="Feuerriegel G."/>
            <person name="Bunk B."/>
            <person name="Sproer C."/>
            <person name="Streit W.R."/>
            <person name="Rodriguez L.M."/>
            <person name="Overmann J."/>
            <person name="Jimenez D.J."/>
        </authorList>
    </citation>
    <scope>NUCLEOTIDE SEQUENCE</scope>
    <source>
        <strain evidence="3">MAG 26</strain>
    </source>
</reference>
<feature type="domain" description="SnoaL-like" evidence="2">
    <location>
        <begin position="43"/>
        <end position="170"/>
    </location>
</feature>
<dbReference type="KEGG" id="acob:P0Y56_16075"/>